<proteinExistence type="predicted"/>
<dbReference type="Gene3D" id="3.40.30.10">
    <property type="entry name" value="Glutaredoxin"/>
    <property type="match status" value="1"/>
</dbReference>
<gene>
    <name evidence="2" type="ORF">UFOPK2295_01825</name>
</gene>
<name>A0A6J6NZU5_9ZZZZ</name>
<feature type="domain" description="Thioredoxin" evidence="1">
    <location>
        <begin position="50"/>
        <end position="132"/>
    </location>
</feature>
<dbReference type="Pfam" id="PF00085">
    <property type="entry name" value="Thioredoxin"/>
    <property type="match status" value="1"/>
</dbReference>
<dbReference type="InterPro" id="IPR036249">
    <property type="entry name" value="Thioredoxin-like_sf"/>
</dbReference>
<accession>A0A6J6NZU5</accession>
<dbReference type="InterPro" id="IPR013766">
    <property type="entry name" value="Thioredoxin_domain"/>
</dbReference>
<reference evidence="2" key="1">
    <citation type="submission" date="2020-05" db="EMBL/GenBank/DDBJ databases">
        <authorList>
            <person name="Chiriac C."/>
            <person name="Salcher M."/>
            <person name="Ghai R."/>
            <person name="Kavagutti S V."/>
        </authorList>
    </citation>
    <scope>NUCLEOTIDE SEQUENCE</scope>
</reference>
<sequence>MTQVGLVVIAMLVAVGVSLVLRRRKADAPTQGGYQIPTQLDRGDFVSPETPWLVAIFTSATCDACADVANKAMVLASHEVAVQRIDYVDDPALHKRYKIDAVPTLVIVDHRGVVQKSFLGPMKAQDLWAAVAECREPGSTPDPCSSH</sequence>
<dbReference type="SUPFAM" id="SSF52833">
    <property type="entry name" value="Thioredoxin-like"/>
    <property type="match status" value="1"/>
</dbReference>
<dbReference type="AlphaFoldDB" id="A0A6J6NZU5"/>
<dbReference type="EMBL" id="CAEZWV010000078">
    <property type="protein sequence ID" value="CAB4689813.1"/>
    <property type="molecule type" value="Genomic_DNA"/>
</dbReference>
<evidence type="ECO:0000259" key="1">
    <source>
        <dbReference type="Pfam" id="PF00085"/>
    </source>
</evidence>
<organism evidence="2">
    <name type="scientific">freshwater metagenome</name>
    <dbReference type="NCBI Taxonomy" id="449393"/>
    <lineage>
        <taxon>unclassified sequences</taxon>
        <taxon>metagenomes</taxon>
        <taxon>ecological metagenomes</taxon>
    </lineage>
</organism>
<evidence type="ECO:0000313" key="2">
    <source>
        <dbReference type="EMBL" id="CAB4689813.1"/>
    </source>
</evidence>
<protein>
    <submittedName>
        <fullName evidence="2">Unannotated protein</fullName>
    </submittedName>
</protein>